<name>A0A6B2L8J7_9EUKA</name>
<feature type="domain" description="BD-FAE-like" evidence="3">
    <location>
        <begin position="2"/>
        <end position="177"/>
    </location>
</feature>
<proteinExistence type="predicted"/>
<dbReference type="InterPro" id="IPR029058">
    <property type="entry name" value="AB_hydrolase_fold"/>
</dbReference>
<dbReference type="EMBL" id="GIBP01004169">
    <property type="protein sequence ID" value="NDV33138.1"/>
    <property type="molecule type" value="Transcribed_RNA"/>
</dbReference>
<dbReference type="InterPro" id="IPR049492">
    <property type="entry name" value="BD-FAE-like_dom"/>
</dbReference>
<accession>A0A6B2L8J7</accession>
<feature type="compositionally biased region" description="Low complexity" evidence="2">
    <location>
        <begin position="225"/>
        <end position="252"/>
    </location>
</feature>
<dbReference type="PANTHER" id="PTHR48081:SF33">
    <property type="entry name" value="KYNURENINE FORMAMIDASE"/>
    <property type="match status" value="1"/>
</dbReference>
<feature type="region of interest" description="Disordered" evidence="2">
    <location>
        <begin position="180"/>
        <end position="199"/>
    </location>
</feature>
<dbReference type="InterPro" id="IPR019826">
    <property type="entry name" value="Carboxylesterase_B_AS"/>
</dbReference>
<dbReference type="AlphaFoldDB" id="A0A6B2L8J7"/>
<organism evidence="4">
    <name type="scientific">Arcella intermedia</name>
    <dbReference type="NCBI Taxonomy" id="1963864"/>
    <lineage>
        <taxon>Eukaryota</taxon>
        <taxon>Amoebozoa</taxon>
        <taxon>Tubulinea</taxon>
        <taxon>Elardia</taxon>
        <taxon>Arcellinida</taxon>
        <taxon>Sphaerothecina</taxon>
        <taxon>Arcellidae</taxon>
        <taxon>Arcella</taxon>
    </lineage>
</organism>
<dbReference type="PROSITE" id="PS00122">
    <property type="entry name" value="CARBOXYLESTERASE_B_1"/>
    <property type="match status" value="1"/>
</dbReference>
<keyword evidence="1" id="KW-0378">Hydrolase</keyword>
<dbReference type="InterPro" id="IPR050300">
    <property type="entry name" value="GDXG_lipolytic_enzyme"/>
</dbReference>
<dbReference type="Gene3D" id="3.40.50.1820">
    <property type="entry name" value="alpha/beta hydrolase"/>
    <property type="match status" value="1"/>
</dbReference>
<feature type="region of interest" description="Disordered" evidence="2">
    <location>
        <begin position="209"/>
        <end position="280"/>
    </location>
</feature>
<sequence length="355" mass="38972">MLDVYVPEGASGPLPVVFHVHGGGWQRGDRKTSFYGGPFMGYNYAQHGFIAVVISYRVSVLFPDPILDVANALKWVLHTIDTFGGDPTKIVISGHSAGGHLVSLLATNPQFLSSVGITENPIKAVISISGIYTVSNPLSENPNDWMNTMYRSVYVNRTFGSDHQKLMDYSPSYHILKYPVTDPTAQPPAPPPKTGLLSNLSLPLFKKNQGLTQNQPPQPLPQPLNPENQPLTEELPQVQSQEQSEKSQTTTDLKTEEPKELLTPPIPLPTQPEEVTPAPTSAPLPKIPPFCIFNATSDLSLDHDGRYFTGLLRERGIKVVYEVLTANHATITNLQATVDKATKFIREQLGIKESC</sequence>
<evidence type="ECO:0000313" key="4">
    <source>
        <dbReference type="EMBL" id="NDV33138.1"/>
    </source>
</evidence>
<evidence type="ECO:0000259" key="3">
    <source>
        <dbReference type="Pfam" id="PF20434"/>
    </source>
</evidence>
<dbReference type="SUPFAM" id="SSF53474">
    <property type="entry name" value="alpha/beta-Hydrolases"/>
    <property type="match status" value="1"/>
</dbReference>
<dbReference type="GO" id="GO:0016787">
    <property type="term" value="F:hydrolase activity"/>
    <property type="evidence" value="ECO:0007669"/>
    <property type="project" value="UniProtKB-KW"/>
</dbReference>
<dbReference type="PANTHER" id="PTHR48081">
    <property type="entry name" value="AB HYDROLASE SUPERFAMILY PROTEIN C4A8.06C"/>
    <property type="match status" value="1"/>
</dbReference>
<evidence type="ECO:0000256" key="1">
    <source>
        <dbReference type="ARBA" id="ARBA00022801"/>
    </source>
</evidence>
<dbReference type="Pfam" id="PF20434">
    <property type="entry name" value="BD-FAE"/>
    <property type="match status" value="1"/>
</dbReference>
<protein>
    <recommendedName>
        <fullName evidence="3">BD-FAE-like domain-containing protein</fullName>
    </recommendedName>
</protein>
<evidence type="ECO:0000256" key="2">
    <source>
        <dbReference type="SAM" id="MobiDB-lite"/>
    </source>
</evidence>
<reference evidence="4" key="1">
    <citation type="journal article" date="2020" name="J. Eukaryot. Microbiol.">
        <title>De novo Sequencing, Assembly and Annotation of the Transcriptome for the Free-Living Testate Amoeba Arcella intermedia.</title>
        <authorList>
            <person name="Ribeiro G.M."/>
            <person name="Porfirio-Sousa A.L."/>
            <person name="Maurer-Alcala X.X."/>
            <person name="Katz L.A."/>
            <person name="Lahr D.J.G."/>
        </authorList>
    </citation>
    <scope>NUCLEOTIDE SEQUENCE</scope>
</reference>